<proteinExistence type="predicted"/>
<feature type="signal peptide" evidence="1">
    <location>
        <begin position="1"/>
        <end position="19"/>
    </location>
</feature>
<reference evidence="3" key="1">
    <citation type="journal article" date="2019" name="Int. J. Syst. Evol. Microbiol.">
        <title>The Global Catalogue of Microorganisms (GCM) 10K type strain sequencing project: providing services to taxonomists for standard genome sequencing and annotation.</title>
        <authorList>
            <consortium name="The Broad Institute Genomics Platform"/>
            <consortium name="The Broad Institute Genome Sequencing Center for Infectious Disease"/>
            <person name="Wu L."/>
            <person name="Ma J."/>
        </authorList>
    </citation>
    <scope>NUCLEOTIDE SEQUENCE [LARGE SCALE GENOMIC DNA]</scope>
    <source>
        <strain evidence="3">JCM 16904</strain>
    </source>
</reference>
<dbReference type="EMBL" id="BAAAZP010000203">
    <property type="protein sequence ID" value="GAA3709203.1"/>
    <property type="molecule type" value="Genomic_DNA"/>
</dbReference>
<protein>
    <submittedName>
        <fullName evidence="2">Uncharacterized protein</fullName>
    </submittedName>
</protein>
<accession>A0ABP7DUB9</accession>
<dbReference type="Proteomes" id="UP001500902">
    <property type="component" value="Unassembled WGS sequence"/>
</dbReference>
<sequence>MRVVIASLLAALTLGAAVAGVNLTDRAEPKETVLAGLCGTTGFPGCP</sequence>
<evidence type="ECO:0000313" key="3">
    <source>
        <dbReference type="Proteomes" id="UP001500902"/>
    </source>
</evidence>
<organism evidence="2 3">
    <name type="scientific">Nonomuraea antimicrobica</name>
    <dbReference type="NCBI Taxonomy" id="561173"/>
    <lineage>
        <taxon>Bacteria</taxon>
        <taxon>Bacillati</taxon>
        <taxon>Actinomycetota</taxon>
        <taxon>Actinomycetes</taxon>
        <taxon>Streptosporangiales</taxon>
        <taxon>Streptosporangiaceae</taxon>
        <taxon>Nonomuraea</taxon>
    </lineage>
</organism>
<name>A0ABP7DUB9_9ACTN</name>
<comment type="caution">
    <text evidence="2">The sequence shown here is derived from an EMBL/GenBank/DDBJ whole genome shotgun (WGS) entry which is preliminary data.</text>
</comment>
<evidence type="ECO:0000256" key="1">
    <source>
        <dbReference type="SAM" id="SignalP"/>
    </source>
</evidence>
<keyword evidence="1" id="KW-0732">Signal</keyword>
<keyword evidence="3" id="KW-1185">Reference proteome</keyword>
<evidence type="ECO:0000313" key="2">
    <source>
        <dbReference type="EMBL" id="GAA3709203.1"/>
    </source>
</evidence>
<feature type="chain" id="PRO_5046615099" evidence="1">
    <location>
        <begin position="20"/>
        <end position="47"/>
    </location>
</feature>
<gene>
    <name evidence="2" type="ORF">GCM10022224_088410</name>
</gene>